<gene>
    <name evidence="5" type="ORF">GA0116959_103171</name>
</gene>
<keyword evidence="3" id="KW-0732">Signal</keyword>
<evidence type="ECO:0000256" key="1">
    <source>
        <dbReference type="SAM" id="Coils"/>
    </source>
</evidence>
<evidence type="ECO:0000313" key="5">
    <source>
        <dbReference type="EMBL" id="SCC71321.1"/>
    </source>
</evidence>
<evidence type="ECO:0000313" key="6">
    <source>
        <dbReference type="Proteomes" id="UP000243661"/>
    </source>
</evidence>
<organism evidence="5 6">
    <name type="scientific">Acinetobacter albensis</name>
    <dbReference type="NCBI Taxonomy" id="1673609"/>
    <lineage>
        <taxon>Bacteria</taxon>
        <taxon>Pseudomonadati</taxon>
        <taxon>Pseudomonadota</taxon>
        <taxon>Gammaproteobacteria</taxon>
        <taxon>Moraxellales</taxon>
        <taxon>Moraxellaceae</taxon>
        <taxon>Acinetobacter</taxon>
    </lineage>
</organism>
<dbReference type="InterPro" id="IPR057840">
    <property type="entry name" value="FimV_N"/>
</dbReference>
<name>A0A1C4GU82_9GAMM</name>
<feature type="chain" id="PRO_5008692692" description="FimV N-terminal domain-containing protein" evidence="3">
    <location>
        <begin position="23"/>
        <end position="488"/>
    </location>
</feature>
<evidence type="ECO:0000259" key="4">
    <source>
        <dbReference type="Pfam" id="PF25800"/>
    </source>
</evidence>
<evidence type="ECO:0000256" key="3">
    <source>
        <dbReference type="SAM" id="SignalP"/>
    </source>
</evidence>
<reference evidence="5 6" key="1">
    <citation type="submission" date="2016-08" db="EMBL/GenBank/DDBJ databases">
        <authorList>
            <person name="Seilhamer J.J."/>
        </authorList>
    </citation>
    <scope>NUCLEOTIDE SEQUENCE [LARGE SCALE GENOMIC DNA]</scope>
    <source>
        <strain evidence="5 6">ANC 4874</strain>
    </source>
</reference>
<dbReference type="Pfam" id="PF25800">
    <property type="entry name" value="FimV_N"/>
    <property type="match status" value="1"/>
</dbReference>
<proteinExistence type="predicted"/>
<accession>A0A1C4GU82</accession>
<dbReference type="OrthoDB" id="5298707at2"/>
<evidence type="ECO:0000256" key="2">
    <source>
        <dbReference type="SAM" id="MobiDB-lite"/>
    </source>
</evidence>
<feature type="coiled-coil region" evidence="1">
    <location>
        <begin position="456"/>
        <end position="483"/>
    </location>
</feature>
<feature type="domain" description="FimV N-terminal" evidence="4">
    <location>
        <begin position="26"/>
        <end position="114"/>
    </location>
</feature>
<protein>
    <recommendedName>
        <fullName evidence="4">FimV N-terminal domain-containing protein</fullName>
    </recommendedName>
</protein>
<sequence length="488" mass="53450">MTAYNKLKIAILAIIASQNIYAITIDPIQIQSAPGELLYAEMNFRQADPTAQIQASLATPDDITTLGVVHQPPGHLNFFTRRDGAGNGVITITSSRPLTDAELNIIIKIQEGKATRLQHIKTPLAGSTASNKTRSSTNEKALNPISIVSEKEIALQLPESTQYQIEKQKIVSSQPFEAPLTLQQSAPPRLNTTVSAQANVPQPQALSTNQVIANKAATDKTTADKITTDKKDTLTTQKNTVSTSVKLPQPHASADPLVRKYAEISAQDVAVKRVIPSKQSVDKASEQSTVKPKIQASKPTGQPAHAPQNNQHVVRSNESLWAIASRVATAQNRPINEVMKQIQANNQHAFIQGDINRLRRGAALNLNSNLDAKEKFKASTKTQAKIPQHQSGKAKYRLNHAEMSLVAEKEQDSASGSAKKNTEMNQTSNELSLKVMTSREKTVKLQSDVTQLEMGLRHKDHRIQLLNARLAQLQQQLKAQQVEKKPTH</sequence>
<dbReference type="Proteomes" id="UP000243661">
    <property type="component" value="Unassembled WGS sequence"/>
</dbReference>
<feature type="region of interest" description="Disordered" evidence="2">
    <location>
        <begin position="409"/>
        <end position="429"/>
    </location>
</feature>
<keyword evidence="1" id="KW-0175">Coiled coil</keyword>
<dbReference type="AlphaFoldDB" id="A0A1C4GU82"/>
<dbReference type="EMBL" id="FMBK01000003">
    <property type="protein sequence ID" value="SCC71321.1"/>
    <property type="molecule type" value="Genomic_DNA"/>
</dbReference>
<feature type="compositionally biased region" description="Polar residues" evidence="2">
    <location>
        <begin position="413"/>
        <end position="429"/>
    </location>
</feature>
<feature type="signal peptide" evidence="3">
    <location>
        <begin position="1"/>
        <end position="22"/>
    </location>
</feature>
<feature type="region of interest" description="Disordered" evidence="2">
    <location>
        <begin position="278"/>
        <end position="310"/>
    </location>
</feature>
<dbReference type="RefSeq" id="WP_092718394.1">
    <property type="nucleotide sequence ID" value="NZ_FMBK01000003.1"/>
</dbReference>